<dbReference type="PIRSF" id="PIRSF006648">
    <property type="entry name" value="DrrB"/>
    <property type="match status" value="1"/>
</dbReference>
<reference evidence="7" key="1">
    <citation type="journal article" date="2019" name="Mol. Phylogenet. Evol.">
        <title>Morphological evolution and classification of the red algal order Ceramiales inferred using plastid phylogenomics.</title>
        <authorList>
            <person name="Diaz-Tapia P."/>
            <person name="Pasella M.M."/>
            <person name="Verbruggen H."/>
            <person name="Maggs C.A."/>
        </authorList>
    </citation>
    <scope>NUCLEOTIDE SEQUENCE</scope>
    <source>
        <strain evidence="7">PD2766_6</strain>
    </source>
</reference>
<keyword evidence="7" id="KW-0934">Plastid</keyword>
<accession>A0A4D6X2M7</accession>
<dbReference type="Pfam" id="PF01061">
    <property type="entry name" value="ABC2_membrane"/>
    <property type="match status" value="1"/>
</dbReference>
<feature type="domain" description="ABC transmembrane type-2" evidence="6">
    <location>
        <begin position="45"/>
        <end position="287"/>
    </location>
</feature>
<feature type="transmembrane region" description="Helical" evidence="5">
    <location>
        <begin position="45"/>
        <end position="65"/>
    </location>
</feature>
<proteinExistence type="predicted"/>
<sequence length="289" mass="33834">MYKRNFVQSYFIQPNIKINKYSSSLDNEIYALIKRLYYQTHRRPSTFLVGIIQPLIWLILFSGLFQNIPINLLKNDINYNQFLNPGIIIFTSFTGSINAGLPIMFDREFGFLNRILISPLTNRNSILFSSIINIWTITLLQVIIILIFSTFMYKNSSLIYHICPIIYITSLIILHIASISIYFSFILPGHIEFLAFVLLMNLPILFSSTALAPLSFMPYWLQIMACLNPLTYAIEILRYILLQNSYEYNYYLINTIWLQINITESIYLLNIINISIIMIVQNLLRAKYK</sequence>
<evidence type="ECO:0000256" key="5">
    <source>
        <dbReference type="SAM" id="Phobius"/>
    </source>
</evidence>
<evidence type="ECO:0000256" key="2">
    <source>
        <dbReference type="ARBA" id="ARBA00022692"/>
    </source>
</evidence>
<keyword evidence="2 5" id="KW-0812">Transmembrane</keyword>
<evidence type="ECO:0000313" key="7">
    <source>
        <dbReference type="EMBL" id="QCI08930.1"/>
    </source>
</evidence>
<feature type="transmembrane region" description="Helical" evidence="5">
    <location>
        <begin position="165"/>
        <end position="187"/>
    </location>
</feature>
<dbReference type="GO" id="GO:0140359">
    <property type="term" value="F:ABC-type transporter activity"/>
    <property type="evidence" value="ECO:0007669"/>
    <property type="project" value="InterPro"/>
</dbReference>
<feature type="transmembrane region" description="Helical" evidence="5">
    <location>
        <begin position="125"/>
        <end position="153"/>
    </location>
</feature>
<dbReference type="PANTHER" id="PTHR43077">
    <property type="entry name" value="TRANSPORT PERMEASE YVFS-RELATED"/>
    <property type="match status" value="1"/>
</dbReference>
<evidence type="ECO:0000259" key="6">
    <source>
        <dbReference type="PROSITE" id="PS51012"/>
    </source>
</evidence>
<dbReference type="GO" id="GO:0043190">
    <property type="term" value="C:ATP-binding cassette (ABC) transporter complex"/>
    <property type="evidence" value="ECO:0007669"/>
    <property type="project" value="InterPro"/>
</dbReference>
<dbReference type="EMBL" id="MK814742">
    <property type="protein sequence ID" value="QCI08930.1"/>
    <property type="molecule type" value="Genomic_DNA"/>
</dbReference>
<feature type="transmembrane region" description="Helical" evidence="5">
    <location>
        <begin position="86"/>
        <end position="105"/>
    </location>
</feature>
<keyword evidence="3 5" id="KW-1133">Transmembrane helix</keyword>
<dbReference type="InterPro" id="IPR013525">
    <property type="entry name" value="ABC2_TM"/>
</dbReference>
<dbReference type="InterPro" id="IPR000412">
    <property type="entry name" value="ABC_2_transport"/>
</dbReference>
<dbReference type="InterPro" id="IPR047817">
    <property type="entry name" value="ABC2_TM_bact-type"/>
</dbReference>
<feature type="transmembrane region" description="Helical" evidence="5">
    <location>
        <begin position="193"/>
        <end position="212"/>
    </location>
</feature>
<dbReference type="InterPro" id="IPR051328">
    <property type="entry name" value="T7SS_ABC-Transporter"/>
</dbReference>
<dbReference type="PROSITE" id="PS51012">
    <property type="entry name" value="ABC_TM2"/>
    <property type="match status" value="1"/>
</dbReference>
<comment type="subcellular location">
    <subcellularLocation>
        <location evidence="1">Membrane</location>
        <topology evidence="1">Multi-pass membrane protein</topology>
    </subcellularLocation>
</comment>
<geneLocation type="plastid" evidence="7"/>
<protein>
    <recommendedName>
        <fullName evidence="6">ABC transmembrane type-2 domain-containing protein</fullName>
    </recommendedName>
</protein>
<keyword evidence="4 5" id="KW-0472">Membrane</keyword>
<evidence type="ECO:0000256" key="3">
    <source>
        <dbReference type="ARBA" id="ARBA00022989"/>
    </source>
</evidence>
<feature type="transmembrane region" description="Helical" evidence="5">
    <location>
        <begin position="219"/>
        <end position="241"/>
    </location>
</feature>
<name>A0A4D6X2M7_9FLOR</name>
<evidence type="ECO:0000256" key="4">
    <source>
        <dbReference type="ARBA" id="ARBA00023136"/>
    </source>
</evidence>
<feature type="transmembrane region" description="Helical" evidence="5">
    <location>
        <begin position="266"/>
        <end position="284"/>
    </location>
</feature>
<dbReference type="PANTHER" id="PTHR43077:SF10">
    <property type="entry name" value="TRANSPORT PERMEASE PROTEIN"/>
    <property type="match status" value="1"/>
</dbReference>
<gene>
    <name evidence="7" type="primary">ycf38</name>
</gene>
<organism evidence="7">
    <name type="scientific">Wrangelia sp</name>
    <dbReference type="NCBI Taxonomy" id="2575620"/>
    <lineage>
        <taxon>Eukaryota</taxon>
        <taxon>Rhodophyta</taxon>
        <taxon>Florideophyceae</taxon>
        <taxon>Rhodymeniophycidae</taxon>
        <taxon>Ceramiales</taxon>
        <taxon>Ceramiaceae</taxon>
        <taxon>Wrangelia</taxon>
    </lineage>
</organism>
<dbReference type="AlphaFoldDB" id="A0A4D6X2M7"/>
<evidence type="ECO:0000256" key="1">
    <source>
        <dbReference type="ARBA" id="ARBA00004141"/>
    </source>
</evidence>
<reference evidence="7" key="2">
    <citation type="submission" date="2019-04" db="EMBL/GenBank/DDBJ databases">
        <authorList>
            <person name="Pasella M."/>
        </authorList>
    </citation>
    <scope>NUCLEOTIDE SEQUENCE</scope>
    <source>
        <strain evidence="7">PD2766_6</strain>
    </source>
</reference>